<evidence type="ECO:0000313" key="2">
    <source>
        <dbReference type="Proteomes" id="UP000011116"/>
    </source>
</evidence>
<dbReference type="Gramene" id="HORVU.MOREX.r3.5HG0486050.1">
    <property type="protein sequence ID" value="HORVU.MOREX.r3.5HG0486050.1.CDS1"/>
    <property type="gene ID" value="HORVU.MOREX.r3.5HG0486050"/>
</dbReference>
<dbReference type="Proteomes" id="UP000011116">
    <property type="component" value="Chromosome 5H"/>
</dbReference>
<protein>
    <submittedName>
        <fullName evidence="1">Uncharacterized protein</fullName>
    </submittedName>
</protein>
<evidence type="ECO:0000313" key="1">
    <source>
        <dbReference type="EnsemblPlants" id="HORVU.MOREX.r3.5HG0486050.1.CDS1"/>
    </source>
</evidence>
<accession>A0A8I6XG90</accession>
<sequence length="97" mass="11586">MVLHITLVDTLQAGWQMYICSHSTIQNRTRQLQFRSCDVNDASSISVFWQSVRCLLIRSTPSTACSHRVASLSLLHWESYQWQREMLWFPFYLFQIW</sequence>
<dbReference type="AlphaFoldDB" id="A0A8I6XG90"/>
<dbReference type="Gramene" id="HORVU.MOREX.r2.5HG0402520.1">
    <property type="protein sequence ID" value="HORVU.MOREX.r2.5HG0402520.1.CDS.1"/>
    <property type="gene ID" value="HORVU.MOREX.r2.5HG0402520"/>
</dbReference>
<reference evidence="1" key="3">
    <citation type="submission" date="2022-01" db="UniProtKB">
        <authorList>
            <consortium name="EnsemblPlants"/>
        </authorList>
    </citation>
    <scope>IDENTIFICATION</scope>
    <source>
        <strain evidence="1">subsp. vulgare</strain>
    </source>
</reference>
<reference evidence="2" key="1">
    <citation type="journal article" date="2012" name="Nature">
        <title>A physical, genetic and functional sequence assembly of the barley genome.</title>
        <authorList>
            <consortium name="The International Barley Genome Sequencing Consortium"/>
            <person name="Mayer K.F."/>
            <person name="Waugh R."/>
            <person name="Brown J.W."/>
            <person name="Schulman A."/>
            <person name="Langridge P."/>
            <person name="Platzer M."/>
            <person name="Fincher G.B."/>
            <person name="Muehlbauer G.J."/>
            <person name="Sato K."/>
            <person name="Close T.J."/>
            <person name="Wise R.P."/>
            <person name="Stein N."/>
        </authorList>
    </citation>
    <scope>NUCLEOTIDE SEQUENCE [LARGE SCALE GENOMIC DNA]</scope>
    <source>
        <strain evidence="2">cv. Morex</strain>
    </source>
</reference>
<organism evidence="1 2">
    <name type="scientific">Hordeum vulgare subsp. vulgare</name>
    <name type="common">Domesticated barley</name>
    <dbReference type="NCBI Taxonomy" id="112509"/>
    <lineage>
        <taxon>Eukaryota</taxon>
        <taxon>Viridiplantae</taxon>
        <taxon>Streptophyta</taxon>
        <taxon>Embryophyta</taxon>
        <taxon>Tracheophyta</taxon>
        <taxon>Spermatophyta</taxon>
        <taxon>Magnoliopsida</taxon>
        <taxon>Liliopsida</taxon>
        <taxon>Poales</taxon>
        <taxon>Poaceae</taxon>
        <taxon>BOP clade</taxon>
        <taxon>Pooideae</taxon>
        <taxon>Triticodae</taxon>
        <taxon>Triticeae</taxon>
        <taxon>Hordeinae</taxon>
        <taxon>Hordeum</taxon>
    </lineage>
</organism>
<keyword evidence="2" id="KW-1185">Reference proteome</keyword>
<reference evidence="1" key="2">
    <citation type="submission" date="2020-10" db="EMBL/GenBank/DDBJ databases">
        <authorList>
            <person name="Scholz U."/>
            <person name="Mascher M."/>
            <person name="Fiebig A."/>
        </authorList>
    </citation>
    <scope>NUCLEOTIDE SEQUENCE [LARGE SCALE GENOMIC DNA]</scope>
    <source>
        <strain evidence="1">cv. Morex</strain>
    </source>
</reference>
<name>A0A8I6XG90_HORVV</name>
<dbReference type="EnsemblPlants" id="HORVU.MOREX.r3.5HG0486050.1">
    <property type="protein sequence ID" value="HORVU.MOREX.r3.5HG0486050.1.CDS1"/>
    <property type="gene ID" value="HORVU.MOREX.r3.5HG0486050"/>
</dbReference>
<proteinExistence type="predicted"/>